<keyword evidence="2" id="KW-0812">Transmembrane</keyword>
<feature type="transmembrane region" description="Helical" evidence="2">
    <location>
        <begin position="114"/>
        <end position="137"/>
    </location>
</feature>
<dbReference type="VEuPathDB" id="FungiDB:YALI1_A20822g"/>
<dbReference type="KEGG" id="yli:2906522"/>
<proteinExistence type="predicted"/>
<feature type="transmembrane region" description="Helical" evidence="2">
    <location>
        <begin position="336"/>
        <end position="358"/>
    </location>
</feature>
<evidence type="ECO:0000313" key="3">
    <source>
        <dbReference type="EMBL" id="AOW00899.1"/>
    </source>
</evidence>
<evidence type="ECO:0008006" key="5">
    <source>
        <dbReference type="Google" id="ProtNLM"/>
    </source>
</evidence>
<keyword evidence="2" id="KW-0472">Membrane</keyword>
<dbReference type="AlphaFoldDB" id="A0A1D8N5J5"/>
<feature type="transmembrane region" description="Helical" evidence="2">
    <location>
        <begin position="378"/>
        <end position="407"/>
    </location>
</feature>
<feature type="transmembrane region" description="Helical" evidence="2">
    <location>
        <begin position="231"/>
        <end position="248"/>
    </location>
</feature>
<dbReference type="VEuPathDB" id="FungiDB:YALI0_A19734g"/>
<dbReference type="EMBL" id="CP017553">
    <property type="protein sequence ID" value="AOW00899.1"/>
    <property type="molecule type" value="Genomic_DNA"/>
</dbReference>
<dbReference type="RefSeq" id="XP_500255.3">
    <property type="nucleotide sequence ID" value="XM_500255.3"/>
</dbReference>
<dbReference type="Proteomes" id="UP000182444">
    <property type="component" value="Chromosome 1A"/>
</dbReference>
<evidence type="ECO:0000256" key="2">
    <source>
        <dbReference type="SAM" id="Phobius"/>
    </source>
</evidence>
<reference evidence="3 4" key="1">
    <citation type="journal article" date="2016" name="PLoS ONE">
        <title>Sequence Assembly of Yarrowia lipolytica Strain W29/CLIB89 Shows Transposable Element Diversity.</title>
        <authorList>
            <person name="Magnan C."/>
            <person name="Yu J."/>
            <person name="Chang I."/>
            <person name="Jahn E."/>
            <person name="Kanomata Y."/>
            <person name="Wu J."/>
            <person name="Zeller M."/>
            <person name="Oakes M."/>
            <person name="Baldi P."/>
            <person name="Sandmeyer S."/>
        </authorList>
    </citation>
    <scope>NUCLEOTIDE SEQUENCE [LARGE SCALE GENOMIC DNA]</scope>
    <source>
        <strain evidence="4">CLIB89(W29)</strain>
    </source>
</reference>
<evidence type="ECO:0000256" key="1">
    <source>
        <dbReference type="SAM" id="MobiDB-lite"/>
    </source>
</evidence>
<accession>A0A1D8N5J5</accession>
<organism evidence="3 4">
    <name type="scientific">Yarrowia lipolytica</name>
    <name type="common">Candida lipolytica</name>
    <dbReference type="NCBI Taxonomy" id="4952"/>
    <lineage>
        <taxon>Eukaryota</taxon>
        <taxon>Fungi</taxon>
        <taxon>Dikarya</taxon>
        <taxon>Ascomycota</taxon>
        <taxon>Saccharomycotina</taxon>
        <taxon>Dipodascomycetes</taxon>
        <taxon>Dipodascales</taxon>
        <taxon>Dipodascales incertae sedis</taxon>
        <taxon>Yarrowia</taxon>
    </lineage>
</organism>
<dbReference type="SUPFAM" id="SSF103473">
    <property type="entry name" value="MFS general substrate transporter"/>
    <property type="match status" value="1"/>
</dbReference>
<feature type="transmembrane region" description="Helical" evidence="2">
    <location>
        <begin position="461"/>
        <end position="482"/>
    </location>
</feature>
<feature type="transmembrane region" description="Helical" evidence="2">
    <location>
        <begin position="419"/>
        <end position="441"/>
    </location>
</feature>
<keyword evidence="2" id="KW-1133">Transmembrane helix</keyword>
<dbReference type="InterPro" id="IPR036259">
    <property type="entry name" value="MFS_trans_sf"/>
</dbReference>
<evidence type="ECO:0000313" key="4">
    <source>
        <dbReference type="Proteomes" id="UP000182444"/>
    </source>
</evidence>
<feature type="transmembrane region" description="Helical" evidence="2">
    <location>
        <begin position="298"/>
        <end position="324"/>
    </location>
</feature>
<gene>
    <name evidence="3" type="ORF">YALI1_A20822g</name>
</gene>
<protein>
    <recommendedName>
        <fullName evidence="5">Major facilitator superfamily domain-containing protein</fullName>
    </recommendedName>
</protein>
<feature type="transmembrane region" description="Helical" evidence="2">
    <location>
        <begin position="83"/>
        <end position="102"/>
    </location>
</feature>
<dbReference type="GeneID" id="2906522"/>
<name>A0A1D8N5J5_YARLL</name>
<feature type="region of interest" description="Disordered" evidence="1">
    <location>
        <begin position="495"/>
        <end position="527"/>
    </location>
</feature>
<sequence>MTGTNVVQYLSNNDFGRSYAAKRTNTLLATIAPAFVAFGIHNQLSPQLHLTSICRAFFPRLTSGPGVSLADEVCQISAIHTHYTTFEIMVALATLVQIYTAFKILSTSDAKGRVWGVHMCAILATASVGVACFTYALGLPYPVYLVSVAMQCDKSVLALAAMYLCDMTNDEEKNTERISEVAEKRTTTGFFAGWPDLRLLPLIQLLVLRIVCKDWLGSTVGRILEESGNPLLAMLLALGLAATFYMWSKNLPEFRALTGPCYLHTPKEYRDSKDTLYSPNSSTADLTEKAVPSPLKSIMIVAGLVSMTSAASLKIMPVFSSYMWDWRTLDLAKISVGLSVTAMGGLLGTPTLLPYIFLGISKICRRSIKQSDTNVVRLGALFAVAAGISCTVPNDVAFIVGIMVLSLVRSVSYPHILDYIIHVLGPVCGSGYALALVIGVMDVGAVAGDLIAPTLYASVFPATQIFFTVLAVVMVVGAVALYRLPAHVSVWGAKEEHADTSSETDTMSPEMHSDDEMSRSISPWPVQ</sequence>